<dbReference type="Pfam" id="PF13458">
    <property type="entry name" value="Peripla_BP_6"/>
    <property type="match status" value="1"/>
</dbReference>
<evidence type="ECO:0000256" key="2">
    <source>
        <dbReference type="ARBA" id="ARBA00022448"/>
    </source>
</evidence>
<dbReference type="CDD" id="cd06330">
    <property type="entry name" value="PBP1_As_SBP-like"/>
    <property type="match status" value="1"/>
</dbReference>
<dbReference type="Gene3D" id="3.40.50.2300">
    <property type="match status" value="2"/>
</dbReference>
<dbReference type="PRINTS" id="PR00337">
    <property type="entry name" value="LEUILEVALBP"/>
</dbReference>
<sequence length="397" mass="43358">MKRSALLSLASAAAVAVPLVAPMAQPIKVGYPMILSGPGALFGEPSLKGAQMYVDEVNAKGGVLGRKIELIGRDTKGNADEAVRVVRDMILRDDVQFVVGTLTSAEGPAVSPIAKENKVVFIAPITKTDQLTAPENLHPYVFRSASTTTIEGRSAAEIVAKWNVKRVATMSPDYAYGQDATKAFVEHLKKIKPDTEIVDQQWPKLGEADYTPFINAQMGKKPDAVFSSLWGGHFVTFAKQAVPLGYFKSLDMKFIGAGEAGSIESARAMGPDYPIGIWSNSYDVFDWPAGPPAHKEYITRLKAYTKAEYPSSWPITGYISMQFLVEGIKKANSLDSDKVAKALLDLSIDTPIGKQTLRAKDHQANRGQFWGKMKMDPKYPFAVMDELTYIDPAPFMD</sequence>
<keyword evidence="2" id="KW-0813">Transport</keyword>
<keyword evidence="4" id="KW-0029">Amino-acid transport</keyword>
<evidence type="ECO:0000259" key="6">
    <source>
        <dbReference type="Pfam" id="PF13458"/>
    </source>
</evidence>
<evidence type="ECO:0000256" key="5">
    <source>
        <dbReference type="SAM" id="SignalP"/>
    </source>
</evidence>
<proteinExistence type="inferred from homology"/>
<evidence type="ECO:0000256" key="3">
    <source>
        <dbReference type="ARBA" id="ARBA00022729"/>
    </source>
</evidence>
<reference evidence="7 8" key="1">
    <citation type="submission" date="2018-11" db="EMBL/GenBank/DDBJ databases">
        <title>Genomic Encyclopedia of Type Strains, Phase IV (KMG-IV): sequencing the most valuable type-strain genomes for metagenomic binning, comparative biology and taxonomic classification.</title>
        <authorList>
            <person name="Goeker M."/>
        </authorList>
    </citation>
    <scope>NUCLEOTIDE SEQUENCE [LARGE SCALE GENOMIC DNA]</scope>
    <source>
        <strain evidence="7 8">DSM 5900</strain>
    </source>
</reference>
<dbReference type="GO" id="GO:0006865">
    <property type="term" value="P:amino acid transport"/>
    <property type="evidence" value="ECO:0007669"/>
    <property type="project" value="UniProtKB-KW"/>
</dbReference>
<gene>
    <name evidence="7" type="ORF">EDC65_0447</name>
</gene>
<organism evidence="7 8">
    <name type="scientific">Stella humosa</name>
    <dbReference type="NCBI Taxonomy" id="94"/>
    <lineage>
        <taxon>Bacteria</taxon>
        <taxon>Pseudomonadati</taxon>
        <taxon>Pseudomonadota</taxon>
        <taxon>Alphaproteobacteria</taxon>
        <taxon>Rhodospirillales</taxon>
        <taxon>Stellaceae</taxon>
        <taxon>Stella</taxon>
    </lineage>
</organism>
<protein>
    <submittedName>
        <fullName evidence="7">Amino acid/amide ABC transporter substrate-binding protein (HAAT family)</fullName>
    </submittedName>
</protein>
<keyword evidence="8" id="KW-1185">Reference proteome</keyword>
<evidence type="ECO:0000256" key="4">
    <source>
        <dbReference type="ARBA" id="ARBA00022970"/>
    </source>
</evidence>
<feature type="chain" id="PRO_5017962636" evidence="5">
    <location>
        <begin position="17"/>
        <end position="397"/>
    </location>
</feature>
<dbReference type="InterPro" id="IPR051010">
    <property type="entry name" value="BCAA_transport"/>
</dbReference>
<evidence type="ECO:0000256" key="1">
    <source>
        <dbReference type="ARBA" id="ARBA00010062"/>
    </source>
</evidence>
<dbReference type="OrthoDB" id="9783240at2"/>
<feature type="domain" description="Leucine-binding protein" evidence="6">
    <location>
        <begin position="26"/>
        <end position="367"/>
    </location>
</feature>
<dbReference type="PANTHER" id="PTHR30483:SF37">
    <property type="entry name" value="ABC TRANSPORTER SUBSTRATE-BINDING PROTEIN"/>
    <property type="match status" value="1"/>
</dbReference>
<dbReference type="AlphaFoldDB" id="A0A3N1MDA7"/>
<dbReference type="SUPFAM" id="SSF53822">
    <property type="entry name" value="Periplasmic binding protein-like I"/>
    <property type="match status" value="1"/>
</dbReference>
<comment type="caution">
    <text evidence="7">The sequence shown here is derived from an EMBL/GenBank/DDBJ whole genome shotgun (WGS) entry which is preliminary data.</text>
</comment>
<name>A0A3N1MDA7_9PROT</name>
<accession>A0A3N1MDA7</accession>
<comment type="similarity">
    <text evidence="1">Belongs to the leucine-binding protein family.</text>
</comment>
<dbReference type="InterPro" id="IPR028081">
    <property type="entry name" value="Leu-bd"/>
</dbReference>
<dbReference type="InterPro" id="IPR000709">
    <property type="entry name" value="Leu_Ile_Val-bd"/>
</dbReference>
<dbReference type="InterPro" id="IPR028082">
    <property type="entry name" value="Peripla_BP_I"/>
</dbReference>
<dbReference type="PANTHER" id="PTHR30483">
    <property type="entry name" value="LEUCINE-SPECIFIC-BINDING PROTEIN"/>
    <property type="match status" value="1"/>
</dbReference>
<evidence type="ECO:0000313" key="7">
    <source>
        <dbReference type="EMBL" id="ROQ01269.1"/>
    </source>
</evidence>
<dbReference type="Proteomes" id="UP000278222">
    <property type="component" value="Unassembled WGS sequence"/>
</dbReference>
<dbReference type="RefSeq" id="WP_123688050.1">
    <property type="nucleotide sequence ID" value="NZ_AP019700.1"/>
</dbReference>
<dbReference type="EMBL" id="RJKX01000011">
    <property type="protein sequence ID" value="ROQ01269.1"/>
    <property type="molecule type" value="Genomic_DNA"/>
</dbReference>
<keyword evidence="3 5" id="KW-0732">Signal</keyword>
<feature type="signal peptide" evidence="5">
    <location>
        <begin position="1"/>
        <end position="16"/>
    </location>
</feature>
<evidence type="ECO:0000313" key="8">
    <source>
        <dbReference type="Proteomes" id="UP000278222"/>
    </source>
</evidence>